<dbReference type="InterPro" id="IPR027417">
    <property type="entry name" value="P-loop_NTPase"/>
</dbReference>
<dbReference type="AlphaFoldDB" id="A0A5R8QI35"/>
<dbReference type="EMBL" id="VBWP01000001">
    <property type="protein sequence ID" value="TLG77350.1"/>
    <property type="molecule type" value="Genomic_DNA"/>
</dbReference>
<keyword evidence="2" id="KW-1185">Reference proteome</keyword>
<gene>
    <name evidence="1" type="ORF">FEZ08_01655</name>
</gene>
<evidence type="ECO:0000313" key="1">
    <source>
        <dbReference type="EMBL" id="TLG77350.1"/>
    </source>
</evidence>
<evidence type="ECO:0008006" key="3">
    <source>
        <dbReference type="Google" id="ProtNLM"/>
    </source>
</evidence>
<reference evidence="1 2" key="1">
    <citation type="submission" date="2019-05" db="EMBL/GenBank/DDBJ databases">
        <title>Culicoidintestinum kansasii gen. nov., sp. nov. from the gastrointestinal tract of the biting midge, Culicoides sonorensis.</title>
        <authorList>
            <person name="Neupane S."/>
            <person name="Ghosh A."/>
            <person name="Gunther S."/>
            <person name="Martin K."/>
            <person name="Zurek L."/>
        </authorList>
    </citation>
    <scope>NUCLEOTIDE SEQUENCE [LARGE SCALE GENOMIC DNA]</scope>
    <source>
        <strain evidence="1 2">CS-1</strain>
    </source>
</reference>
<dbReference type="PANTHER" id="PTHR30121">
    <property type="entry name" value="UNCHARACTERIZED PROTEIN YJGR-RELATED"/>
    <property type="match status" value="1"/>
</dbReference>
<dbReference type="SUPFAM" id="SSF52540">
    <property type="entry name" value="P-loop containing nucleoside triphosphate hydrolases"/>
    <property type="match status" value="1"/>
</dbReference>
<dbReference type="Proteomes" id="UP000306912">
    <property type="component" value="Unassembled WGS sequence"/>
</dbReference>
<evidence type="ECO:0000313" key="2">
    <source>
        <dbReference type="Proteomes" id="UP000306912"/>
    </source>
</evidence>
<comment type="caution">
    <text evidence="1">The sequence shown here is derived from an EMBL/GenBank/DDBJ whole genome shotgun (WGS) entry which is preliminary data.</text>
</comment>
<dbReference type="RefSeq" id="WP_171014874.1">
    <property type="nucleotide sequence ID" value="NZ_VBWP01000001.1"/>
</dbReference>
<dbReference type="PANTHER" id="PTHR30121:SF6">
    <property type="entry name" value="SLR6007 PROTEIN"/>
    <property type="match status" value="1"/>
</dbReference>
<sequence>MELNNIKRKDRIIHLMKGQGMIPNYLLNSGISFGVLYHPVVVDRELLIDENVLTTHVYVEGITGSGKTSLVYVVQDGIFIKKLEDPNATGSMYIDPLTNGANGLITRVLHAAKEKGLRATDLDYFHYMKFADDVPLGYKADHIPGLNLLYYEPGDDLQELIDSTMSIIDTAIPTSPGGAVRMEKFLKNTFGLLLLDNRLRSEEGDLQHTILDAAKAIKSKAFRRAILERIEPLGLDAKPFIDFWAEYEETDIKPETLDAIETRLNIFAVSPVLRRVFGQASMIPLTKWLDEGHIVYVDLGRLSETAKKLISCSLTERCYRAGKNKRKNKNLYILMIDEVAQAQVPCIPDITMDGRQFGLGLFPLNQYHTQLNDKIRVALLNNTGTQCFGKLSGSVAKEASNASGNRFSAAQLEAMPTSVFGLVTQVKMNGEMVKMNTMLKSPPPYIYTKQGKIADYKNELEMRQARIDAFVAIKPLIERDFQSVAEIDAQIKASFGMVDESKLDGDGIAMMQQEARIAEHENVQSFDMIEAAKSAGLSVVPDFN</sequence>
<accession>A0A5R8QI35</accession>
<dbReference type="InterPro" id="IPR051162">
    <property type="entry name" value="T4SS_component"/>
</dbReference>
<name>A0A5R8QI35_9FIRM</name>
<dbReference type="InParanoid" id="A0A5R8QI35"/>
<organism evidence="1 2">
    <name type="scientific">Culicoidibacter larvae</name>
    <dbReference type="NCBI Taxonomy" id="2579976"/>
    <lineage>
        <taxon>Bacteria</taxon>
        <taxon>Bacillati</taxon>
        <taxon>Bacillota</taxon>
        <taxon>Culicoidibacteria</taxon>
        <taxon>Culicoidibacterales</taxon>
        <taxon>Culicoidibacteraceae</taxon>
        <taxon>Culicoidibacter</taxon>
    </lineage>
</organism>
<proteinExistence type="predicted"/>
<dbReference type="Gene3D" id="3.40.50.300">
    <property type="entry name" value="P-loop containing nucleotide triphosphate hydrolases"/>
    <property type="match status" value="1"/>
</dbReference>
<protein>
    <recommendedName>
        <fullName evidence="3">TraD/TraG TraM recognition site domain-containing protein</fullName>
    </recommendedName>
</protein>